<dbReference type="PIRSF" id="PIRSF005900">
    <property type="entry name" value="Dps"/>
    <property type="match status" value="1"/>
</dbReference>
<keyword evidence="5" id="KW-1185">Reference proteome</keyword>
<dbReference type="CDD" id="cd01043">
    <property type="entry name" value="DPS"/>
    <property type="match status" value="1"/>
</dbReference>
<evidence type="ECO:0000313" key="4">
    <source>
        <dbReference type="EMBL" id="MDU8884541.1"/>
    </source>
</evidence>
<dbReference type="InterPro" id="IPR023188">
    <property type="entry name" value="DPS_DNA-bd_CS"/>
</dbReference>
<comment type="caution">
    <text evidence="4">The sequence shown here is derived from an EMBL/GenBank/DDBJ whole genome shotgun (WGS) entry which is preliminary data.</text>
</comment>
<accession>A0ABU3U2I0</accession>
<dbReference type="EMBL" id="JAWHTF010000001">
    <property type="protein sequence ID" value="MDU8884541.1"/>
    <property type="molecule type" value="Genomic_DNA"/>
</dbReference>
<dbReference type="Pfam" id="PF00210">
    <property type="entry name" value="Ferritin"/>
    <property type="match status" value="1"/>
</dbReference>
<dbReference type="InterPro" id="IPR002177">
    <property type="entry name" value="DPS_DNA-bd"/>
</dbReference>
<dbReference type="Proteomes" id="UP001268651">
    <property type="component" value="Unassembled WGS sequence"/>
</dbReference>
<dbReference type="PANTHER" id="PTHR42932">
    <property type="entry name" value="GENERAL STRESS PROTEIN 20U"/>
    <property type="match status" value="1"/>
</dbReference>
<name>A0ABU3U2I0_9FLAO</name>
<gene>
    <name evidence="4" type="ORF">RXV94_00110</name>
</gene>
<dbReference type="Gene3D" id="1.20.1260.10">
    <property type="match status" value="1"/>
</dbReference>
<dbReference type="PANTHER" id="PTHR42932:SF1">
    <property type="entry name" value="GENERAL STRESS PROTEIN 20U"/>
    <property type="match status" value="1"/>
</dbReference>
<evidence type="ECO:0000313" key="5">
    <source>
        <dbReference type="Proteomes" id="UP001268651"/>
    </source>
</evidence>
<sequence>MNKKTENFIKSKKEFKKLGFTYLDTAEIIVALNHLLANYQIHYHKLRRFHWNVEGPDFFELHEAFEQDYTTTEKNIDEIAERIRVFGVKPMLSIKDTLDLSEIKEVKKSISSLDMVREVLKDFEILHDKMLNVLNASLETGDNVTEQMISEFMKTLEKRNWMYSSWCK</sequence>
<evidence type="ECO:0000256" key="2">
    <source>
        <dbReference type="RuleBase" id="RU003875"/>
    </source>
</evidence>
<dbReference type="PROSITE" id="PS00819">
    <property type="entry name" value="DPS_2"/>
    <property type="match status" value="1"/>
</dbReference>
<protein>
    <submittedName>
        <fullName evidence="4">DNA starvation/stationary phase protection protein</fullName>
    </submittedName>
</protein>
<dbReference type="InterPro" id="IPR008331">
    <property type="entry name" value="Ferritin_DPS_dom"/>
</dbReference>
<dbReference type="PROSITE" id="PS00818">
    <property type="entry name" value="DPS_1"/>
    <property type="match status" value="1"/>
</dbReference>
<evidence type="ECO:0000256" key="1">
    <source>
        <dbReference type="ARBA" id="ARBA00009497"/>
    </source>
</evidence>
<dbReference type="PRINTS" id="PR01346">
    <property type="entry name" value="HELNAPAPROT"/>
</dbReference>
<feature type="domain" description="Ferritin/DPS" evidence="3">
    <location>
        <begin position="31"/>
        <end position="166"/>
    </location>
</feature>
<organism evidence="4 5">
    <name type="scientific">Gilvirhabdus luticola</name>
    <dbReference type="NCBI Taxonomy" id="3079858"/>
    <lineage>
        <taxon>Bacteria</taxon>
        <taxon>Pseudomonadati</taxon>
        <taxon>Bacteroidota</taxon>
        <taxon>Flavobacteriia</taxon>
        <taxon>Flavobacteriales</taxon>
        <taxon>Flavobacteriaceae</taxon>
        <taxon>Gilvirhabdus</taxon>
    </lineage>
</organism>
<dbReference type="RefSeq" id="WP_316660243.1">
    <property type="nucleotide sequence ID" value="NZ_JAWHTF010000001.1"/>
</dbReference>
<proteinExistence type="inferred from homology"/>
<reference evidence="4 5" key="1">
    <citation type="submission" date="2023-10" db="EMBL/GenBank/DDBJ databases">
        <title>Marimonas sp. nov. isolated from tidal mud flat.</title>
        <authorList>
            <person name="Jaincy N.J."/>
            <person name="Srinivasan S."/>
            <person name="Lee S.-S."/>
        </authorList>
    </citation>
    <scope>NUCLEOTIDE SEQUENCE [LARGE SCALE GENOMIC DNA]</scope>
    <source>
        <strain evidence="4 5">MJ-SS3</strain>
    </source>
</reference>
<dbReference type="InterPro" id="IPR009078">
    <property type="entry name" value="Ferritin-like_SF"/>
</dbReference>
<comment type="similarity">
    <text evidence="1 2">Belongs to the Dps family.</text>
</comment>
<dbReference type="InterPro" id="IPR012347">
    <property type="entry name" value="Ferritin-like"/>
</dbReference>
<evidence type="ECO:0000259" key="3">
    <source>
        <dbReference type="Pfam" id="PF00210"/>
    </source>
</evidence>
<dbReference type="SUPFAM" id="SSF47240">
    <property type="entry name" value="Ferritin-like"/>
    <property type="match status" value="1"/>
</dbReference>